<comment type="subcellular location">
    <subcellularLocation>
        <location evidence="1">Cell membrane</location>
    </subcellularLocation>
</comment>
<evidence type="ECO:0000256" key="9">
    <source>
        <dbReference type="ARBA" id="ARBA00040345"/>
    </source>
</evidence>
<dbReference type="SUPFAM" id="SSF53448">
    <property type="entry name" value="Nucleotide-diphospho-sugar transferases"/>
    <property type="match status" value="1"/>
</dbReference>
<dbReference type="PANTHER" id="PTHR43646">
    <property type="entry name" value="GLYCOSYLTRANSFERASE"/>
    <property type="match status" value="1"/>
</dbReference>
<keyword evidence="2" id="KW-1003">Cell membrane</keyword>
<evidence type="ECO:0000313" key="13">
    <source>
        <dbReference type="Proteomes" id="UP001595698"/>
    </source>
</evidence>
<name>A0ABV8FAA9_9ACTN</name>
<dbReference type="InterPro" id="IPR001173">
    <property type="entry name" value="Glyco_trans_2-like"/>
</dbReference>
<dbReference type="CDD" id="cd00761">
    <property type="entry name" value="Glyco_tranf_GTA_type"/>
    <property type="match status" value="1"/>
</dbReference>
<dbReference type="EMBL" id="JBHSBC010000032">
    <property type="protein sequence ID" value="MFC3984233.1"/>
    <property type="molecule type" value="Genomic_DNA"/>
</dbReference>
<evidence type="ECO:0000256" key="7">
    <source>
        <dbReference type="ARBA" id="ARBA00037904"/>
    </source>
</evidence>
<feature type="compositionally biased region" description="Basic residues" evidence="10">
    <location>
        <begin position="518"/>
        <end position="530"/>
    </location>
</feature>
<keyword evidence="3 12" id="KW-0328">Glycosyltransferase</keyword>
<organism evidence="12 13">
    <name type="scientific">Streptosporangium jomthongense</name>
    <dbReference type="NCBI Taxonomy" id="1193683"/>
    <lineage>
        <taxon>Bacteria</taxon>
        <taxon>Bacillati</taxon>
        <taxon>Actinomycetota</taxon>
        <taxon>Actinomycetes</taxon>
        <taxon>Streptosporangiales</taxon>
        <taxon>Streptosporangiaceae</taxon>
        <taxon>Streptosporangium</taxon>
    </lineage>
</organism>
<evidence type="ECO:0000256" key="1">
    <source>
        <dbReference type="ARBA" id="ARBA00004236"/>
    </source>
</evidence>
<keyword evidence="13" id="KW-1185">Reference proteome</keyword>
<evidence type="ECO:0000256" key="4">
    <source>
        <dbReference type="ARBA" id="ARBA00022679"/>
    </source>
</evidence>
<comment type="caution">
    <text evidence="12">The sequence shown here is derived from an EMBL/GenBank/DDBJ whole genome shotgun (WGS) entry which is preliminary data.</text>
</comment>
<proteinExistence type="inferred from homology"/>
<dbReference type="Proteomes" id="UP001595698">
    <property type="component" value="Unassembled WGS sequence"/>
</dbReference>
<feature type="region of interest" description="Disordered" evidence="10">
    <location>
        <begin position="500"/>
        <end position="530"/>
    </location>
</feature>
<dbReference type="GO" id="GO:0016757">
    <property type="term" value="F:glycosyltransferase activity"/>
    <property type="evidence" value="ECO:0007669"/>
    <property type="project" value="UniProtKB-KW"/>
</dbReference>
<evidence type="ECO:0000259" key="11">
    <source>
        <dbReference type="Pfam" id="PF00535"/>
    </source>
</evidence>
<evidence type="ECO:0000256" key="2">
    <source>
        <dbReference type="ARBA" id="ARBA00022475"/>
    </source>
</evidence>
<evidence type="ECO:0000256" key="5">
    <source>
        <dbReference type="ARBA" id="ARBA00023136"/>
    </source>
</evidence>
<feature type="domain" description="Glycosyltransferase 2-like" evidence="11">
    <location>
        <begin position="41"/>
        <end position="152"/>
    </location>
</feature>
<evidence type="ECO:0000313" key="12">
    <source>
        <dbReference type="EMBL" id="MFC3984233.1"/>
    </source>
</evidence>
<evidence type="ECO:0000256" key="8">
    <source>
        <dbReference type="ARBA" id="ARBA00038120"/>
    </source>
</evidence>
<keyword evidence="5" id="KW-0472">Membrane</keyword>
<feature type="compositionally biased region" description="Low complexity" evidence="10">
    <location>
        <begin position="507"/>
        <end position="517"/>
    </location>
</feature>
<comment type="similarity">
    <text evidence="8">Belongs to the glycosyltransferase 2 family. CrtQ subfamily.</text>
</comment>
<evidence type="ECO:0000256" key="10">
    <source>
        <dbReference type="SAM" id="MobiDB-lite"/>
    </source>
</evidence>
<dbReference type="Gene3D" id="3.90.550.10">
    <property type="entry name" value="Spore Coat Polysaccharide Biosynthesis Protein SpsA, Chain A"/>
    <property type="match status" value="1"/>
</dbReference>
<evidence type="ECO:0000256" key="6">
    <source>
        <dbReference type="ARBA" id="ARBA00037281"/>
    </source>
</evidence>
<protein>
    <recommendedName>
        <fullName evidence="9">4,4'-diaponeurosporenoate glycosyltransferase</fullName>
    </recommendedName>
</protein>
<dbReference type="PANTHER" id="PTHR43646:SF2">
    <property type="entry name" value="GLYCOSYLTRANSFERASE 2-LIKE DOMAIN-CONTAINING PROTEIN"/>
    <property type="match status" value="1"/>
</dbReference>
<evidence type="ECO:0000256" key="3">
    <source>
        <dbReference type="ARBA" id="ARBA00022676"/>
    </source>
</evidence>
<reference evidence="13" key="1">
    <citation type="journal article" date="2019" name="Int. J. Syst. Evol. Microbiol.">
        <title>The Global Catalogue of Microorganisms (GCM) 10K type strain sequencing project: providing services to taxonomists for standard genome sequencing and annotation.</title>
        <authorList>
            <consortium name="The Broad Institute Genomics Platform"/>
            <consortium name="The Broad Institute Genome Sequencing Center for Infectious Disease"/>
            <person name="Wu L."/>
            <person name="Ma J."/>
        </authorList>
    </citation>
    <scope>NUCLEOTIDE SEQUENCE [LARGE SCALE GENOMIC DNA]</scope>
    <source>
        <strain evidence="13">TBRC 7912</strain>
    </source>
</reference>
<dbReference type="Pfam" id="PF00535">
    <property type="entry name" value="Glycos_transf_2"/>
    <property type="match status" value="1"/>
</dbReference>
<comment type="function">
    <text evidence="6">Catalyzes the glycosylation of 4,4'-diaponeurosporenoate, i.e. the esterification of glucose at the C1'' position with the carboxyl group of 4,4'-diaponeurosporenic acid, to form glycosyl-4,4'-diaponeurosporenoate. This is a step in the biosynthesis of staphyloxanthin, an orange pigment present in most staphylococci strains.</text>
</comment>
<comment type="pathway">
    <text evidence="7">Carotenoid biosynthesis; staphyloxanthin biosynthesis; staphyloxanthin from farnesyl diphosphate: step 4/5.</text>
</comment>
<accession>A0ABV8FAA9</accession>
<dbReference type="InterPro" id="IPR029044">
    <property type="entry name" value="Nucleotide-diphossugar_trans"/>
</dbReference>
<sequence length="574" mass="62827">MNMHDSRARPVRGAQPLIRLNDFGVVTPPVLGAWTPSRTVSVVVPVHRSRTLPLTLASLAAQSYPSHLMEVVVVDDGAEPPLPLPEIVPERTRLVRSRPGGWGRAWACQSGADVAEGEVIHWLDADMVLFREQVEAQMRWHHLADYLTVLGTFKMVATWDPGLTPAEVHAAVSAGTTEKLFEDASPEDAGDTGGAESNVTDTWTSEYIERTAGLREARFEAFKVHVGASASLPASLLRRAGGMDTSLVLAEDTELGYRLAQAGAVFVADRESRSRHLGASTVMRREQEVKRHNWVFLANRVPTFRWLRKPPVRQWAVPYVEVVVEVGDASYEQVRATVDGFLRGSVADVRIAVAGPWSALRDGRRAPLDDPTVDLRLVHELYTHERRVELVESVAESAFPAPFRFACPPGWVPAADCLTRLVRLADDNGYGLVSLALAERSDTGAGGVVAARLERTAAFGRAGLLAERGGGPELEDLVEATFGTQWLDGETWGLLPMERAEEKKPAKASAKASAKTSAKAKRRKRKRTRLRAVLARTPARGLYRFLSRAARKALTVAGIRRSRHSRSRGGSRPG</sequence>
<keyword evidence="4 12" id="KW-0808">Transferase</keyword>
<gene>
    <name evidence="12" type="ORF">ACFOYY_29140</name>
</gene>